<keyword evidence="2" id="KW-1185">Reference proteome</keyword>
<dbReference type="AlphaFoldDB" id="A0ABD1IFE1"/>
<comment type="caution">
    <text evidence="1">The sequence shown here is derived from an EMBL/GenBank/DDBJ whole genome shotgun (WGS) entry which is preliminary data.</text>
</comment>
<dbReference type="EMBL" id="JBEAFC010000002">
    <property type="protein sequence ID" value="KAL1567125.1"/>
    <property type="molecule type" value="Genomic_DNA"/>
</dbReference>
<accession>A0ABD1IFE1</accession>
<organism evidence="1 2">
    <name type="scientific">Salvia divinorum</name>
    <name type="common">Maria pastora</name>
    <name type="synonym">Diviner's sage</name>
    <dbReference type="NCBI Taxonomy" id="28513"/>
    <lineage>
        <taxon>Eukaryota</taxon>
        <taxon>Viridiplantae</taxon>
        <taxon>Streptophyta</taxon>
        <taxon>Embryophyta</taxon>
        <taxon>Tracheophyta</taxon>
        <taxon>Spermatophyta</taxon>
        <taxon>Magnoliopsida</taxon>
        <taxon>eudicotyledons</taxon>
        <taxon>Gunneridae</taxon>
        <taxon>Pentapetalae</taxon>
        <taxon>asterids</taxon>
        <taxon>lamiids</taxon>
        <taxon>Lamiales</taxon>
        <taxon>Lamiaceae</taxon>
        <taxon>Nepetoideae</taxon>
        <taxon>Mentheae</taxon>
        <taxon>Salviinae</taxon>
        <taxon>Salvia</taxon>
        <taxon>Salvia subgen. Calosphace</taxon>
    </lineage>
</organism>
<proteinExistence type="predicted"/>
<dbReference type="Proteomes" id="UP001567538">
    <property type="component" value="Unassembled WGS sequence"/>
</dbReference>
<gene>
    <name evidence="1" type="ORF">AAHA92_02641</name>
</gene>
<evidence type="ECO:0000313" key="1">
    <source>
        <dbReference type="EMBL" id="KAL1567125.1"/>
    </source>
</evidence>
<protein>
    <submittedName>
        <fullName evidence="1">Uncharacterized protein</fullName>
    </submittedName>
</protein>
<name>A0ABD1IFE1_SALDI</name>
<reference evidence="1 2" key="1">
    <citation type="submission" date="2024-06" db="EMBL/GenBank/DDBJ databases">
        <title>A chromosome level genome sequence of Diviner's sage (Salvia divinorum).</title>
        <authorList>
            <person name="Ford S.A."/>
            <person name="Ro D.-K."/>
            <person name="Ness R.W."/>
            <person name="Phillips M.A."/>
        </authorList>
    </citation>
    <scope>NUCLEOTIDE SEQUENCE [LARGE SCALE GENOMIC DNA]</scope>
    <source>
        <strain evidence="1">SAF-2024a</strain>
        <tissue evidence="1">Leaf</tissue>
    </source>
</reference>
<sequence length="75" mass="8291">MAPSRISLVAVQEEERCSRCRPAPTSGARLPGLTSVVLVAELPSRIGSPVVRVKILGSRLEQIWESKNRHLQIFL</sequence>
<evidence type="ECO:0000313" key="2">
    <source>
        <dbReference type="Proteomes" id="UP001567538"/>
    </source>
</evidence>